<name>A0A248TFV3_9BACI</name>
<dbReference type="AlphaFoldDB" id="A0A248TFV3"/>
<sequence length="100" mass="11736">MALIILLLFILTVVIIGRLYKAKEVIRKLSWWERIYTVILYVGLFGGLIIGMSELKDWVRQFDLIWIYEFSIQLILLLIGIWIVTSILSRLLPEGIMKNL</sequence>
<keyword evidence="3" id="KW-1185">Reference proteome</keyword>
<accession>A0A248TFV3</accession>
<dbReference type="KEGG" id="bko:CKF48_06400"/>
<keyword evidence="1" id="KW-0472">Membrane</keyword>
<keyword evidence="1" id="KW-0812">Transmembrane</keyword>
<evidence type="ECO:0000256" key="1">
    <source>
        <dbReference type="SAM" id="Phobius"/>
    </source>
</evidence>
<protein>
    <submittedName>
        <fullName evidence="2">Uncharacterized protein</fullName>
    </submittedName>
</protein>
<proteinExistence type="predicted"/>
<gene>
    <name evidence="2" type="ORF">CKF48_06400</name>
</gene>
<organism evidence="2 3">
    <name type="scientific">Cytobacillus kochii</name>
    <dbReference type="NCBI Taxonomy" id="859143"/>
    <lineage>
        <taxon>Bacteria</taxon>
        <taxon>Bacillati</taxon>
        <taxon>Bacillota</taxon>
        <taxon>Bacilli</taxon>
        <taxon>Bacillales</taxon>
        <taxon>Bacillaceae</taxon>
        <taxon>Cytobacillus</taxon>
    </lineage>
</organism>
<reference evidence="2 3" key="1">
    <citation type="submission" date="2017-08" db="EMBL/GenBank/DDBJ databases">
        <title>Complete Genome Sequence of Bacillus kochii Oregon-R-modENCODE STRAIN BDGP4, isolated from Drosophila melanogaster gut.</title>
        <authorList>
            <person name="Wan K.H."/>
            <person name="Yu C."/>
            <person name="Park S."/>
            <person name="Hammonds A.S."/>
            <person name="Booth B.W."/>
            <person name="Celniker S.E."/>
        </authorList>
    </citation>
    <scope>NUCLEOTIDE SEQUENCE [LARGE SCALE GENOMIC DNA]</scope>
    <source>
        <strain evidence="2 3">BDGP4</strain>
    </source>
</reference>
<dbReference type="EMBL" id="CP022983">
    <property type="protein sequence ID" value="ASV66990.1"/>
    <property type="molecule type" value="Genomic_DNA"/>
</dbReference>
<dbReference type="Proteomes" id="UP000215137">
    <property type="component" value="Chromosome"/>
</dbReference>
<evidence type="ECO:0000313" key="2">
    <source>
        <dbReference type="EMBL" id="ASV66990.1"/>
    </source>
</evidence>
<feature type="transmembrane region" description="Helical" evidence="1">
    <location>
        <begin position="64"/>
        <end position="88"/>
    </location>
</feature>
<dbReference type="RefSeq" id="WP_095370565.1">
    <property type="nucleotide sequence ID" value="NZ_CP022983.1"/>
</dbReference>
<feature type="transmembrane region" description="Helical" evidence="1">
    <location>
        <begin position="31"/>
        <end position="52"/>
    </location>
</feature>
<evidence type="ECO:0000313" key="3">
    <source>
        <dbReference type="Proteomes" id="UP000215137"/>
    </source>
</evidence>
<keyword evidence="1" id="KW-1133">Transmembrane helix</keyword>